<evidence type="ECO:0000313" key="2">
    <source>
        <dbReference type="Proteomes" id="UP000789525"/>
    </source>
</evidence>
<comment type="caution">
    <text evidence="1">The sequence shown here is derived from an EMBL/GenBank/DDBJ whole genome shotgun (WGS) entry which is preliminary data.</text>
</comment>
<sequence>MTLGQGILALTVMDISEKSLSTSPVPSTPPKCKVQKRTAPVAVMKTQMVPKQQQKPLVKLELSPELPPVSMIGETCLKRYEKSIQCKDARYRPIIPSSLGPNRPRDREKFMETYPSQRFSTSAFTRTKRNMSTKLIDSTAANRFTIYQKSRVAAVSQLSHSICDKSRVVMDATPIEDESTIIKKSNFNCEDKETVAKDSNMKLSENRPMVHQQRRRLHNNKPPSLTLQLARRY</sequence>
<protein>
    <submittedName>
        <fullName evidence="1">17225_t:CDS:1</fullName>
    </submittedName>
</protein>
<name>A0ACA9NBG4_9GLOM</name>
<reference evidence="1" key="1">
    <citation type="submission" date="2021-06" db="EMBL/GenBank/DDBJ databases">
        <authorList>
            <person name="Kallberg Y."/>
            <person name="Tangrot J."/>
            <person name="Rosling A."/>
        </authorList>
    </citation>
    <scope>NUCLEOTIDE SEQUENCE</scope>
    <source>
        <strain evidence="1">CL356</strain>
    </source>
</reference>
<dbReference type="EMBL" id="CAJVPT010020319">
    <property type="protein sequence ID" value="CAG8647234.1"/>
    <property type="molecule type" value="Genomic_DNA"/>
</dbReference>
<organism evidence="1 2">
    <name type="scientific">Acaulospora colombiana</name>
    <dbReference type="NCBI Taxonomy" id="27376"/>
    <lineage>
        <taxon>Eukaryota</taxon>
        <taxon>Fungi</taxon>
        <taxon>Fungi incertae sedis</taxon>
        <taxon>Mucoromycota</taxon>
        <taxon>Glomeromycotina</taxon>
        <taxon>Glomeromycetes</taxon>
        <taxon>Diversisporales</taxon>
        <taxon>Acaulosporaceae</taxon>
        <taxon>Acaulospora</taxon>
    </lineage>
</organism>
<evidence type="ECO:0000313" key="1">
    <source>
        <dbReference type="EMBL" id="CAG8647234.1"/>
    </source>
</evidence>
<proteinExistence type="predicted"/>
<accession>A0ACA9NBG4</accession>
<feature type="non-terminal residue" evidence="1">
    <location>
        <position position="233"/>
    </location>
</feature>
<dbReference type="Proteomes" id="UP000789525">
    <property type="component" value="Unassembled WGS sequence"/>
</dbReference>
<keyword evidence="2" id="KW-1185">Reference proteome</keyword>
<gene>
    <name evidence="1" type="ORF">ACOLOM_LOCUS8133</name>
</gene>